<dbReference type="PANTHER" id="PTHR33470">
    <property type="entry name" value="OS01G0164075 PROTEIN"/>
    <property type="match status" value="1"/>
</dbReference>
<keyword evidence="4" id="KW-1185">Reference proteome</keyword>
<sequence>MVLKNILFSAFFLLLLSPWAAAVLASDAEYNNDEKPNLEKERLLSTVIGIQGMVYCRSGKKLAPLGGAVTRITCEGVDEYGYETESFSILSSATDEKGYFFATISPYELEDHNRRLRNCRVFLELSPSEACGVPTDVNKGISGAPIGTFSRLHDKNIKLFTVGPFFFVPRQEAKSIPDGY</sequence>
<protein>
    <submittedName>
        <fullName evidence="3">GBGE184-like protein</fullName>
    </submittedName>
</protein>
<dbReference type="PANTHER" id="PTHR33470:SF58">
    <property type="entry name" value="POLLEN OLE E 1 ALLERGEN AND EXTENSIN FAMILY PROTEIN"/>
    <property type="match status" value="1"/>
</dbReference>
<evidence type="ECO:0000313" key="4">
    <source>
        <dbReference type="Proteomes" id="UP000436088"/>
    </source>
</evidence>
<proteinExistence type="predicted"/>
<keyword evidence="1 2" id="KW-0732">Signal</keyword>
<name>A0A6A2YQK6_HIBSY</name>
<evidence type="ECO:0000256" key="2">
    <source>
        <dbReference type="SAM" id="SignalP"/>
    </source>
</evidence>
<dbReference type="EMBL" id="VEPZ02001303">
    <property type="protein sequence ID" value="KAE8681633.1"/>
    <property type="molecule type" value="Genomic_DNA"/>
</dbReference>
<dbReference type="Pfam" id="PF01190">
    <property type="entry name" value="Pollen_Ole_e_1"/>
    <property type="match status" value="1"/>
</dbReference>
<reference evidence="3" key="1">
    <citation type="submission" date="2019-09" db="EMBL/GenBank/DDBJ databases">
        <title>Draft genome information of white flower Hibiscus syriacus.</title>
        <authorList>
            <person name="Kim Y.-M."/>
        </authorList>
    </citation>
    <scope>NUCLEOTIDE SEQUENCE [LARGE SCALE GENOMIC DNA]</scope>
    <source>
        <strain evidence="3">YM2019G1</strain>
    </source>
</reference>
<feature type="signal peptide" evidence="2">
    <location>
        <begin position="1"/>
        <end position="22"/>
    </location>
</feature>
<dbReference type="AlphaFoldDB" id="A0A6A2YQK6"/>
<evidence type="ECO:0000256" key="1">
    <source>
        <dbReference type="ARBA" id="ARBA00022729"/>
    </source>
</evidence>
<evidence type="ECO:0000313" key="3">
    <source>
        <dbReference type="EMBL" id="KAE8681633.1"/>
    </source>
</evidence>
<accession>A0A6A2YQK6</accession>
<dbReference type="OrthoDB" id="1847243at2759"/>
<dbReference type="Proteomes" id="UP000436088">
    <property type="component" value="Unassembled WGS sequence"/>
</dbReference>
<gene>
    <name evidence="3" type="ORF">F3Y22_tig00111311pilonHSYRG00182</name>
</gene>
<feature type="chain" id="PRO_5025547861" evidence="2">
    <location>
        <begin position="23"/>
        <end position="180"/>
    </location>
</feature>
<organism evidence="3 4">
    <name type="scientific">Hibiscus syriacus</name>
    <name type="common">Rose of Sharon</name>
    <dbReference type="NCBI Taxonomy" id="106335"/>
    <lineage>
        <taxon>Eukaryota</taxon>
        <taxon>Viridiplantae</taxon>
        <taxon>Streptophyta</taxon>
        <taxon>Embryophyta</taxon>
        <taxon>Tracheophyta</taxon>
        <taxon>Spermatophyta</taxon>
        <taxon>Magnoliopsida</taxon>
        <taxon>eudicotyledons</taxon>
        <taxon>Gunneridae</taxon>
        <taxon>Pentapetalae</taxon>
        <taxon>rosids</taxon>
        <taxon>malvids</taxon>
        <taxon>Malvales</taxon>
        <taxon>Malvaceae</taxon>
        <taxon>Malvoideae</taxon>
        <taxon>Hibiscus</taxon>
    </lineage>
</organism>
<dbReference type="GO" id="GO:0071944">
    <property type="term" value="C:cell periphery"/>
    <property type="evidence" value="ECO:0007669"/>
    <property type="project" value="TreeGrafter"/>
</dbReference>
<comment type="caution">
    <text evidence="3">The sequence shown here is derived from an EMBL/GenBank/DDBJ whole genome shotgun (WGS) entry which is preliminary data.</text>
</comment>